<dbReference type="Ensembl" id="ENSCINT00000034801.1">
    <property type="protein sequence ID" value="ENSCINP00000031631.1"/>
    <property type="gene ID" value="ENSCING00000021023.1"/>
</dbReference>
<accession>H2XPP7</accession>
<dbReference type="AlphaFoldDB" id="H2XPP7"/>
<keyword evidence="1" id="KW-0040">ANK repeat</keyword>
<dbReference type="SUPFAM" id="SSF63451">
    <property type="entry name" value="LEM domain"/>
    <property type="match status" value="1"/>
</dbReference>
<dbReference type="Proteomes" id="UP000008144">
    <property type="component" value="Unassembled WGS sequence"/>
</dbReference>
<evidence type="ECO:0000259" key="2">
    <source>
        <dbReference type="PROSITE" id="PS50954"/>
    </source>
</evidence>
<name>H2XPP7_CIOIN</name>
<dbReference type="Gene3D" id="1.10.720.40">
    <property type="match status" value="1"/>
</dbReference>
<gene>
    <name evidence="3" type="primary">LOC113475729</name>
</gene>
<dbReference type="InterPro" id="IPR002110">
    <property type="entry name" value="Ankyrin_rpt"/>
</dbReference>
<dbReference type="CDD" id="cd12934">
    <property type="entry name" value="LEM"/>
    <property type="match status" value="1"/>
</dbReference>
<dbReference type="InterPro" id="IPR011015">
    <property type="entry name" value="LEM/LEM-like_dom_sf"/>
</dbReference>
<evidence type="ECO:0000313" key="3">
    <source>
        <dbReference type="Ensembl" id="ENSCINP00000031631.1"/>
    </source>
</evidence>
<reference evidence="3" key="2">
    <citation type="submission" date="2025-08" db="UniProtKB">
        <authorList>
            <consortium name="Ensembl"/>
        </authorList>
    </citation>
    <scope>IDENTIFICATION</scope>
</reference>
<organism evidence="3 4">
    <name type="scientific">Ciona intestinalis</name>
    <name type="common">Transparent sea squirt</name>
    <name type="synonym">Ascidia intestinalis</name>
    <dbReference type="NCBI Taxonomy" id="7719"/>
    <lineage>
        <taxon>Eukaryota</taxon>
        <taxon>Metazoa</taxon>
        <taxon>Chordata</taxon>
        <taxon>Tunicata</taxon>
        <taxon>Ascidiacea</taxon>
        <taxon>Phlebobranchia</taxon>
        <taxon>Cionidae</taxon>
        <taxon>Ciona</taxon>
    </lineage>
</organism>
<evidence type="ECO:0000313" key="4">
    <source>
        <dbReference type="Proteomes" id="UP000008144"/>
    </source>
</evidence>
<dbReference type="STRING" id="7719.ENSCINP00000031631"/>
<dbReference type="InParanoid" id="H2XPP7"/>
<reference evidence="4" key="1">
    <citation type="journal article" date="2002" name="Science">
        <title>The draft genome of Ciona intestinalis: insights into chordate and vertebrate origins.</title>
        <authorList>
            <person name="Dehal P."/>
            <person name="Satou Y."/>
            <person name="Campbell R.K."/>
            <person name="Chapman J."/>
            <person name="Degnan B."/>
            <person name="De Tomaso A."/>
            <person name="Davidson B."/>
            <person name="Di Gregorio A."/>
            <person name="Gelpke M."/>
            <person name="Goodstein D.M."/>
            <person name="Harafuji N."/>
            <person name="Hastings K.E."/>
            <person name="Ho I."/>
            <person name="Hotta K."/>
            <person name="Huang W."/>
            <person name="Kawashima T."/>
            <person name="Lemaire P."/>
            <person name="Martinez D."/>
            <person name="Meinertzhagen I.A."/>
            <person name="Necula S."/>
            <person name="Nonaka M."/>
            <person name="Putnam N."/>
            <person name="Rash S."/>
            <person name="Saiga H."/>
            <person name="Satake M."/>
            <person name="Terry A."/>
            <person name="Yamada L."/>
            <person name="Wang H.G."/>
            <person name="Awazu S."/>
            <person name="Azumi K."/>
            <person name="Boore J."/>
            <person name="Branno M."/>
            <person name="Chin-Bow S."/>
            <person name="DeSantis R."/>
            <person name="Doyle S."/>
            <person name="Francino P."/>
            <person name="Keys D.N."/>
            <person name="Haga S."/>
            <person name="Hayashi H."/>
            <person name="Hino K."/>
            <person name="Imai K.S."/>
            <person name="Inaba K."/>
            <person name="Kano S."/>
            <person name="Kobayashi K."/>
            <person name="Kobayashi M."/>
            <person name="Lee B.I."/>
            <person name="Makabe K.W."/>
            <person name="Manohar C."/>
            <person name="Matassi G."/>
            <person name="Medina M."/>
            <person name="Mochizuki Y."/>
            <person name="Mount S."/>
            <person name="Morishita T."/>
            <person name="Miura S."/>
            <person name="Nakayama A."/>
            <person name="Nishizaka S."/>
            <person name="Nomoto H."/>
            <person name="Ohta F."/>
            <person name="Oishi K."/>
            <person name="Rigoutsos I."/>
            <person name="Sano M."/>
            <person name="Sasaki A."/>
            <person name="Sasakura Y."/>
            <person name="Shoguchi E."/>
            <person name="Shin-i T."/>
            <person name="Spagnuolo A."/>
            <person name="Stainier D."/>
            <person name="Suzuki M.M."/>
            <person name="Tassy O."/>
            <person name="Takatori N."/>
            <person name="Tokuoka M."/>
            <person name="Yagi K."/>
            <person name="Yoshizaki F."/>
            <person name="Wada S."/>
            <person name="Zhang C."/>
            <person name="Hyatt P.D."/>
            <person name="Larimer F."/>
            <person name="Detter C."/>
            <person name="Doggett N."/>
            <person name="Glavina T."/>
            <person name="Hawkins T."/>
            <person name="Richardson P."/>
            <person name="Lucas S."/>
            <person name="Kohara Y."/>
            <person name="Levine M."/>
            <person name="Satoh N."/>
            <person name="Rokhsar D.S."/>
        </authorList>
    </citation>
    <scope>NUCLEOTIDE SEQUENCE [LARGE SCALE GENOMIC DNA]</scope>
</reference>
<dbReference type="SUPFAM" id="SSF48403">
    <property type="entry name" value="Ankyrin repeat"/>
    <property type="match status" value="1"/>
</dbReference>
<dbReference type="PROSITE" id="PS50954">
    <property type="entry name" value="LEM"/>
    <property type="match status" value="1"/>
</dbReference>
<feature type="repeat" description="ANK" evidence="1">
    <location>
        <begin position="206"/>
        <end position="238"/>
    </location>
</feature>
<dbReference type="SMART" id="SM00540">
    <property type="entry name" value="LEM"/>
    <property type="match status" value="1"/>
</dbReference>
<dbReference type="PANTHER" id="PTHR12349">
    <property type="entry name" value="ANKYRIN REPEAT AND LEM DOMAIN-CONTAINING PROTEIN 2"/>
    <property type="match status" value="1"/>
</dbReference>
<reference evidence="3" key="3">
    <citation type="submission" date="2025-09" db="UniProtKB">
        <authorList>
            <consortium name="Ensembl"/>
        </authorList>
    </citation>
    <scope>IDENTIFICATION</scope>
</reference>
<dbReference type="InterPro" id="IPR036770">
    <property type="entry name" value="Ankyrin_rpt-contain_sf"/>
</dbReference>
<dbReference type="PANTHER" id="PTHR12349:SF4">
    <property type="entry name" value="ANKYRIN REPEAT AND LEM DOMAIN-CONTAINING PROTEIN 2"/>
    <property type="match status" value="1"/>
</dbReference>
<keyword evidence="4" id="KW-1185">Reference proteome</keyword>
<proteinExistence type="predicted"/>
<evidence type="ECO:0000256" key="1">
    <source>
        <dbReference type="PROSITE-ProRule" id="PRU00023"/>
    </source>
</evidence>
<dbReference type="Pfam" id="PF03020">
    <property type="entry name" value="LEM"/>
    <property type="match status" value="1"/>
</dbReference>
<feature type="domain" description="LEM" evidence="2">
    <location>
        <begin position="5"/>
        <end position="49"/>
    </location>
</feature>
<dbReference type="PROSITE" id="PS50088">
    <property type="entry name" value="ANK_REPEAT"/>
    <property type="match status" value="1"/>
</dbReference>
<dbReference type="HOGENOM" id="CLU_1024999_0_0_1"/>
<dbReference type="OMA" id="TAYITIC"/>
<dbReference type="GeneTree" id="ENSGT00390000016767"/>
<dbReference type="InterPro" id="IPR003887">
    <property type="entry name" value="LEM_dom"/>
</dbReference>
<sequence length="272" mass="31092">MCSVPADIIQLSDEELRNKLQEAGIPLAPLTPSTRKIYHKQLANKRRSLFQDTGCATKDTPNLVNDEITCVADNGNIEADPSSPVFVVFQSNEESRDRKMEIFCDQISALKFLSKNKNGRLMKFENKQKAQEYEKLNGHLLTTQPHNDEISYEKPNSFKSLKQVELNKLLKAIESNDLNKFDELVLNNPRYLINSGDGPVLLKPNTRYNPLHIAARSNQPEMVKQIISTLSDPDFQKKMYTNISSPHENTSRLHHILDLYFNTPEKGFYETP</sequence>
<dbReference type="Gene3D" id="1.25.40.20">
    <property type="entry name" value="Ankyrin repeat-containing domain"/>
    <property type="match status" value="1"/>
</dbReference>
<dbReference type="FunFam" id="1.10.720.40:FF:000001">
    <property type="entry name" value="LEM domain containing 2, isoform CRA_a"/>
    <property type="match status" value="1"/>
</dbReference>
<protein>
    <submittedName>
        <fullName evidence="3">Ankyrin repeat and LEM domain-containing protein 2-like</fullName>
    </submittedName>
</protein>